<dbReference type="Proteomes" id="UP001497680">
    <property type="component" value="Unassembled WGS sequence"/>
</dbReference>
<name>A0ACC0DGX8_9PEZI</name>
<evidence type="ECO:0000313" key="2">
    <source>
        <dbReference type="Proteomes" id="UP001497680"/>
    </source>
</evidence>
<accession>A0ACC0DGX8</accession>
<comment type="caution">
    <text evidence="1">The sequence shown here is derived from an EMBL/GenBank/DDBJ whole genome shotgun (WGS) entry which is preliminary data.</text>
</comment>
<keyword evidence="2" id="KW-1185">Reference proteome</keyword>
<organism evidence="1 2">
    <name type="scientific">Hypoxylon rubiginosum</name>
    <dbReference type="NCBI Taxonomy" id="110542"/>
    <lineage>
        <taxon>Eukaryota</taxon>
        <taxon>Fungi</taxon>
        <taxon>Dikarya</taxon>
        <taxon>Ascomycota</taxon>
        <taxon>Pezizomycotina</taxon>
        <taxon>Sordariomycetes</taxon>
        <taxon>Xylariomycetidae</taxon>
        <taxon>Xylariales</taxon>
        <taxon>Hypoxylaceae</taxon>
        <taxon>Hypoxylon</taxon>
    </lineage>
</organism>
<evidence type="ECO:0000313" key="1">
    <source>
        <dbReference type="EMBL" id="KAI6091934.1"/>
    </source>
</evidence>
<gene>
    <name evidence="1" type="ORF">F4821DRAFT_280223</name>
</gene>
<dbReference type="EMBL" id="MU394285">
    <property type="protein sequence ID" value="KAI6091934.1"/>
    <property type="molecule type" value="Genomic_DNA"/>
</dbReference>
<sequence>MEVNRGNFFWMLPRILDEAQNAQFVAIDIEMSGIASGYGHLTPVPEAYFKIKEASENYQILQIGLTFIRFTEKPYQYTTRTFSCYLSPLFPRGHFTDALSRHLDRQFGVSARSYSFLRRHEFSFSQALDNGVHYLSREEQGIAEEFCSFKGPETERVDPLSLDEESQQWYSETRKQIGEYVNKYAKMYADALANGHFQQRLETVVQNPHGTQINGLQTRLIHQIIDEEYPTCNAKRIPAGPMAGSVSVTLMTRASKVETETRRRTNVDETKRLSGLQIILEALSGGSFANRIDQEWVYHSKEVPVGAETWNEFNRNFNFRKCEANLKKNRPVVIGHNIFQDLAFIYRTFFHPLPPKVDDFLAAIHQLFPRIVDTKFMHRRGKHLMDQDRTLKSLDDHFARQKFPPIRSLPDLDDIATGPHDAGYDSAMTASLFLRQTCYMFDAKKHLDGIKEVCYASTKIRDASGNGNDAPPSRSSTTPRAWDPANPFTILDEEEADVVGALKNYSVLDPDETFSREATPMASPTARSPDMDEQGWTKVNTKDQGATYSPTKRQPVPEWTDDFWRVYGNKSLIPGAGFVSFV</sequence>
<protein>
    <submittedName>
        <fullName evidence="1">CAF1-domain-containing protein</fullName>
    </submittedName>
</protein>
<reference evidence="1 2" key="1">
    <citation type="journal article" date="2022" name="New Phytol.">
        <title>Ecological generalism drives hyperdiversity of secondary metabolite gene clusters in xylarialean endophytes.</title>
        <authorList>
            <person name="Franco M.E.E."/>
            <person name="Wisecaver J.H."/>
            <person name="Arnold A.E."/>
            <person name="Ju Y.M."/>
            <person name="Slot J.C."/>
            <person name="Ahrendt S."/>
            <person name="Moore L.P."/>
            <person name="Eastman K.E."/>
            <person name="Scott K."/>
            <person name="Konkel Z."/>
            <person name="Mondo S.J."/>
            <person name="Kuo A."/>
            <person name="Hayes R.D."/>
            <person name="Haridas S."/>
            <person name="Andreopoulos B."/>
            <person name="Riley R."/>
            <person name="LaButti K."/>
            <person name="Pangilinan J."/>
            <person name="Lipzen A."/>
            <person name="Amirebrahimi M."/>
            <person name="Yan J."/>
            <person name="Adam C."/>
            <person name="Keymanesh K."/>
            <person name="Ng V."/>
            <person name="Louie K."/>
            <person name="Northen T."/>
            <person name="Drula E."/>
            <person name="Henrissat B."/>
            <person name="Hsieh H.M."/>
            <person name="Youens-Clark K."/>
            <person name="Lutzoni F."/>
            <person name="Miadlikowska J."/>
            <person name="Eastwood D.C."/>
            <person name="Hamelin R.C."/>
            <person name="Grigoriev I.V."/>
            <person name="U'Ren J.M."/>
        </authorList>
    </citation>
    <scope>NUCLEOTIDE SEQUENCE [LARGE SCALE GENOMIC DNA]</scope>
    <source>
        <strain evidence="1 2">ER1909</strain>
    </source>
</reference>
<proteinExistence type="predicted"/>